<feature type="transmembrane region" description="Helical" evidence="5">
    <location>
        <begin position="63"/>
        <end position="93"/>
    </location>
</feature>
<dbReference type="Gene3D" id="1.20.120.550">
    <property type="entry name" value="Membrane associated eicosanoid/glutathione metabolism-like domain"/>
    <property type="match status" value="1"/>
</dbReference>
<name>A0A0L1JRJ9_9RHOB</name>
<keyword evidence="3 5" id="KW-1133">Transmembrane helix</keyword>
<dbReference type="STRING" id="1317121.ATO11_06995"/>
<dbReference type="GO" id="GO:0016020">
    <property type="term" value="C:membrane"/>
    <property type="evidence" value="ECO:0007669"/>
    <property type="project" value="UniProtKB-SubCell"/>
</dbReference>
<dbReference type="InterPro" id="IPR023352">
    <property type="entry name" value="MAPEG-like_dom_sf"/>
</dbReference>
<keyword evidence="2 5" id="KW-0812">Transmembrane</keyword>
<feature type="transmembrane region" description="Helical" evidence="5">
    <location>
        <begin position="6"/>
        <end position="26"/>
    </location>
</feature>
<dbReference type="InterPro" id="IPR001129">
    <property type="entry name" value="Membr-assoc_MAPEG"/>
</dbReference>
<dbReference type="PANTHER" id="PTHR35371:SF1">
    <property type="entry name" value="BLR7753 PROTEIN"/>
    <property type="match status" value="1"/>
</dbReference>
<evidence type="ECO:0000256" key="5">
    <source>
        <dbReference type="SAM" id="Phobius"/>
    </source>
</evidence>
<dbReference type="RefSeq" id="WP_050530141.1">
    <property type="nucleotide sequence ID" value="NZ_AQQZ01000003.1"/>
</dbReference>
<accession>A0A0L1JRJ9</accession>
<evidence type="ECO:0000256" key="4">
    <source>
        <dbReference type="ARBA" id="ARBA00023136"/>
    </source>
</evidence>
<dbReference type="PATRIC" id="fig|1317121.7.peg.2002"/>
<proteinExistence type="predicted"/>
<keyword evidence="7" id="KW-1185">Reference proteome</keyword>
<dbReference type="EMBL" id="AQQZ01000003">
    <property type="protein sequence ID" value="KNG94003.1"/>
    <property type="molecule type" value="Genomic_DNA"/>
</dbReference>
<comment type="subcellular location">
    <subcellularLocation>
        <location evidence="1">Membrane</location>
    </subcellularLocation>
</comment>
<dbReference type="Pfam" id="PF01124">
    <property type="entry name" value="MAPEG"/>
    <property type="match status" value="1"/>
</dbReference>
<evidence type="ECO:0000256" key="3">
    <source>
        <dbReference type="ARBA" id="ARBA00022989"/>
    </source>
</evidence>
<evidence type="ECO:0000256" key="1">
    <source>
        <dbReference type="ARBA" id="ARBA00004370"/>
    </source>
</evidence>
<reference evidence="6 7" key="1">
    <citation type="journal article" date="2015" name="Int. J. Syst. Evol. Microbiol.">
        <title>Aestuariivita atlantica sp. nov., isolated from deep sea sediment of the Atlantic Ocean.</title>
        <authorList>
            <person name="Li G."/>
            <person name="Lai Q."/>
            <person name="Du Y."/>
            <person name="Liu X."/>
            <person name="Sun F."/>
            <person name="Shao Z."/>
        </authorList>
    </citation>
    <scope>NUCLEOTIDE SEQUENCE [LARGE SCALE GENOMIC DNA]</scope>
    <source>
        <strain evidence="6 7">22II-S11-z3</strain>
    </source>
</reference>
<gene>
    <name evidence="6" type="ORF">ATO11_06995</name>
</gene>
<organism evidence="6 7">
    <name type="scientific">Pseudaestuariivita atlantica</name>
    <dbReference type="NCBI Taxonomy" id="1317121"/>
    <lineage>
        <taxon>Bacteria</taxon>
        <taxon>Pseudomonadati</taxon>
        <taxon>Pseudomonadota</taxon>
        <taxon>Alphaproteobacteria</taxon>
        <taxon>Rhodobacterales</taxon>
        <taxon>Paracoccaceae</taxon>
        <taxon>Pseudaestuariivita</taxon>
    </lineage>
</organism>
<evidence type="ECO:0000256" key="2">
    <source>
        <dbReference type="ARBA" id="ARBA00022692"/>
    </source>
</evidence>
<dbReference type="PANTHER" id="PTHR35371">
    <property type="entry name" value="INNER MEMBRANE PROTEIN"/>
    <property type="match status" value="1"/>
</dbReference>
<comment type="caution">
    <text evidence="6">The sequence shown here is derived from an EMBL/GenBank/DDBJ whole genome shotgun (WGS) entry which is preliminary data.</text>
</comment>
<sequence>MSVELTYLLLTALLAGSLWIPFIVGVTSEAEDFTDFTRPPDLTRMRPWVHRAFRAHQNLLETLVPFAIAVVVAHVAGVSTQVTIWASVAFFWIRVVHAAGMISGYAVFPVRPVIFTASYLCTLAIVAAVLLA</sequence>
<dbReference type="AlphaFoldDB" id="A0A0L1JRJ9"/>
<evidence type="ECO:0000313" key="7">
    <source>
        <dbReference type="Proteomes" id="UP000036938"/>
    </source>
</evidence>
<feature type="transmembrane region" description="Helical" evidence="5">
    <location>
        <begin position="113"/>
        <end position="131"/>
    </location>
</feature>
<evidence type="ECO:0008006" key="8">
    <source>
        <dbReference type="Google" id="ProtNLM"/>
    </source>
</evidence>
<protein>
    <recommendedName>
        <fullName evidence="8">MAPEG family protein</fullName>
    </recommendedName>
</protein>
<dbReference type="OrthoDB" id="7743618at2"/>
<dbReference type="SUPFAM" id="SSF161084">
    <property type="entry name" value="MAPEG domain-like"/>
    <property type="match status" value="1"/>
</dbReference>
<dbReference type="Proteomes" id="UP000036938">
    <property type="component" value="Unassembled WGS sequence"/>
</dbReference>
<keyword evidence="4 5" id="KW-0472">Membrane</keyword>
<evidence type="ECO:0000313" key="6">
    <source>
        <dbReference type="EMBL" id="KNG94003.1"/>
    </source>
</evidence>